<dbReference type="GO" id="GO:0006508">
    <property type="term" value="P:proteolysis"/>
    <property type="evidence" value="ECO:0007669"/>
    <property type="project" value="UniProtKB-KW"/>
</dbReference>
<evidence type="ECO:0000259" key="10">
    <source>
        <dbReference type="Pfam" id="PF04389"/>
    </source>
</evidence>
<evidence type="ECO:0000259" key="9">
    <source>
        <dbReference type="Pfam" id="PF02225"/>
    </source>
</evidence>
<dbReference type="InterPro" id="IPR046450">
    <property type="entry name" value="PA_dom_sf"/>
</dbReference>
<keyword evidence="7" id="KW-0862">Zinc</keyword>
<keyword evidence="4" id="KW-0479">Metal-binding</keyword>
<evidence type="ECO:0000256" key="3">
    <source>
        <dbReference type="ARBA" id="ARBA00022670"/>
    </source>
</evidence>
<evidence type="ECO:0000313" key="12">
    <source>
        <dbReference type="Proteomes" id="UP000253318"/>
    </source>
</evidence>
<dbReference type="Gene3D" id="3.40.630.10">
    <property type="entry name" value="Zn peptidases"/>
    <property type="match status" value="1"/>
</dbReference>
<feature type="domain" description="Peptidase M28" evidence="10">
    <location>
        <begin position="275"/>
        <end position="490"/>
    </location>
</feature>
<dbReference type="SUPFAM" id="SSF53187">
    <property type="entry name" value="Zn-dependent exopeptidases"/>
    <property type="match status" value="1"/>
</dbReference>
<evidence type="ECO:0000256" key="8">
    <source>
        <dbReference type="SAM" id="MobiDB-lite"/>
    </source>
</evidence>
<name>A0A368T9E9_9ACTN</name>
<evidence type="ECO:0000256" key="1">
    <source>
        <dbReference type="ARBA" id="ARBA00005957"/>
    </source>
</evidence>
<dbReference type="Pfam" id="PF02225">
    <property type="entry name" value="PA"/>
    <property type="match status" value="1"/>
</dbReference>
<keyword evidence="6" id="KW-0378">Hydrolase</keyword>
<dbReference type="PROSITE" id="PS51318">
    <property type="entry name" value="TAT"/>
    <property type="match status" value="1"/>
</dbReference>
<dbReference type="AlphaFoldDB" id="A0A368T9E9"/>
<dbReference type="GO" id="GO:0004177">
    <property type="term" value="F:aminopeptidase activity"/>
    <property type="evidence" value="ECO:0007669"/>
    <property type="project" value="UniProtKB-KW"/>
</dbReference>
<dbReference type="InterPro" id="IPR041756">
    <property type="entry name" value="M28_SGAP-like"/>
</dbReference>
<feature type="domain" description="PA" evidence="9">
    <location>
        <begin position="162"/>
        <end position="251"/>
    </location>
</feature>
<dbReference type="OrthoDB" id="345880at2"/>
<evidence type="ECO:0000256" key="5">
    <source>
        <dbReference type="ARBA" id="ARBA00022729"/>
    </source>
</evidence>
<organism evidence="11 12">
    <name type="scientific">Marinitenerispora sediminis</name>
    <dbReference type="NCBI Taxonomy" id="1931232"/>
    <lineage>
        <taxon>Bacteria</taxon>
        <taxon>Bacillati</taxon>
        <taxon>Actinomycetota</taxon>
        <taxon>Actinomycetes</taxon>
        <taxon>Streptosporangiales</taxon>
        <taxon>Nocardiopsidaceae</taxon>
        <taxon>Marinitenerispora</taxon>
    </lineage>
</organism>
<dbReference type="Gene3D" id="3.50.30.30">
    <property type="match status" value="1"/>
</dbReference>
<feature type="region of interest" description="Disordered" evidence="8">
    <location>
        <begin position="1"/>
        <end position="32"/>
    </location>
</feature>
<dbReference type="PANTHER" id="PTHR12147:SF26">
    <property type="entry name" value="PEPTIDASE M28 DOMAIN-CONTAINING PROTEIN"/>
    <property type="match status" value="1"/>
</dbReference>
<reference evidence="11 12" key="1">
    <citation type="submission" date="2018-04" db="EMBL/GenBank/DDBJ databases">
        <title>Novel actinobacteria from marine sediment.</title>
        <authorList>
            <person name="Ng Z.Y."/>
            <person name="Tan G.Y.A."/>
        </authorList>
    </citation>
    <scope>NUCLEOTIDE SEQUENCE [LARGE SCALE GENOMIC DNA]</scope>
    <source>
        <strain evidence="11 12">TPS81</strain>
    </source>
</reference>
<dbReference type="GO" id="GO:0046872">
    <property type="term" value="F:metal ion binding"/>
    <property type="evidence" value="ECO:0007669"/>
    <property type="project" value="UniProtKB-KW"/>
</dbReference>
<keyword evidence="12" id="KW-1185">Reference proteome</keyword>
<dbReference type="PANTHER" id="PTHR12147">
    <property type="entry name" value="METALLOPEPTIDASE M28 FAMILY MEMBER"/>
    <property type="match status" value="1"/>
</dbReference>
<dbReference type="InterPro" id="IPR003137">
    <property type="entry name" value="PA_domain"/>
</dbReference>
<dbReference type="GO" id="GO:0008235">
    <property type="term" value="F:metalloexopeptidase activity"/>
    <property type="evidence" value="ECO:0007669"/>
    <property type="project" value="InterPro"/>
</dbReference>
<sequence length="526" mass="55897">MPLPQVSDAPVERTTVRSRPRRSPIPPSRNRRRAAAAGAAVLMALSLGAAPAAQADEAVLPALVTVGNVRSHLENLQTIAEYNGGNRAHGTAGYDVAARYVIDQLRRAGYQPRKDEYEFDRWVENATPVLAQTAPEAREFAHDTDFRTMSYSGAGEVTGAGVPVNPASAASGCEAGDFADFPEGAVAIVRRGTCTFEQKADNATEAGASALVVFNHGATSDPADTGPINGTLNTLSSIPVVGTTPEVGAALVEAGEGLELSLAVDAEVRTETSYNIIAETKGGNRDNVVVVGAHLDGVPEGPGINDNGSGTAAVLEVARQLPKLDGVENRVRFAFWGTEEEGLVGSTEYVTGLSQRERDRIALYLNFDMIGSPNFGRFVYDGRGQLPDSATPPSGSAAIQKLFEDYFAGRDLVSEPTAFNGRSDYGPFIEAGIPSGGLFSGGDGVKTEQQVEYYGGTAGEDFDPNYHTPRDDLDNINWTSVDQMSDAIAFAVETYADSTLPVNGVLRTQQTQERSAFDRRADLWVR</sequence>
<dbReference type="CDD" id="cd03876">
    <property type="entry name" value="M28_SGAP_like"/>
    <property type="match status" value="1"/>
</dbReference>
<evidence type="ECO:0000256" key="6">
    <source>
        <dbReference type="ARBA" id="ARBA00022801"/>
    </source>
</evidence>
<proteinExistence type="inferred from homology"/>
<gene>
    <name evidence="11" type="ORF">DEF24_05850</name>
</gene>
<dbReference type="InterPro" id="IPR045175">
    <property type="entry name" value="M28_fam"/>
</dbReference>
<comment type="similarity">
    <text evidence="1">Belongs to the peptidase M28 family. M28A subfamily.</text>
</comment>
<dbReference type="InterPro" id="IPR006311">
    <property type="entry name" value="TAT_signal"/>
</dbReference>
<dbReference type="InterPro" id="IPR007484">
    <property type="entry name" value="Peptidase_M28"/>
</dbReference>
<dbReference type="SUPFAM" id="SSF52025">
    <property type="entry name" value="PA domain"/>
    <property type="match status" value="1"/>
</dbReference>
<evidence type="ECO:0000256" key="7">
    <source>
        <dbReference type="ARBA" id="ARBA00022833"/>
    </source>
</evidence>
<dbReference type="EMBL" id="QEIN01000030">
    <property type="protein sequence ID" value="RCV60883.1"/>
    <property type="molecule type" value="Genomic_DNA"/>
</dbReference>
<evidence type="ECO:0000313" key="11">
    <source>
        <dbReference type="EMBL" id="RCV60883.1"/>
    </source>
</evidence>
<keyword evidence="3" id="KW-0645">Protease</keyword>
<accession>A0A368T9E9</accession>
<keyword evidence="5" id="KW-0732">Signal</keyword>
<dbReference type="Pfam" id="PF04389">
    <property type="entry name" value="Peptidase_M28"/>
    <property type="match status" value="1"/>
</dbReference>
<dbReference type="Proteomes" id="UP000253318">
    <property type="component" value="Unassembled WGS sequence"/>
</dbReference>
<keyword evidence="2 11" id="KW-0031">Aminopeptidase</keyword>
<evidence type="ECO:0000256" key="2">
    <source>
        <dbReference type="ARBA" id="ARBA00022438"/>
    </source>
</evidence>
<protein>
    <submittedName>
        <fullName evidence="11">Aminopeptidase</fullName>
    </submittedName>
</protein>
<evidence type="ECO:0000256" key="4">
    <source>
        <dbReference type="ARBA" id="ARBA00022723"/>
    </source>
</evidence>
<comment type="caution">
    <text evidence="11">The sequence shown here is derived from an EMBL/GenBank/DDBJ whole genome shotgun (WGS) entry which is preliminary data.</text>
</comment>